<dbReference type="EMBL" id="LGRX02007051">
    <property type="protein sequence ID" value="KAK3275724.1"/>
    <property type="molecule type" value="Genomic_DNA"/>
</dbReference>
<accession>A0AAE0GCS1</accession>
<organism evidence="2 3">
    <name type="scientific">Cymbomonas tetramitiformis</name>
    <dbReference type="NCBI Taxonomy" id="36881"/>
    <lineage>
        <taxon>Eukaryota</taxon>
        <taxon>Viridiplantae</taxon>
        <taxon>Chlorophyta</taxon>
        <taxon>Pyramimonadophyceae</taxon>
        <taxon>Pyramimonadales</taxon>
        <taxon>Pyramimonadaceae</taxon>
        <taxon>Cymbomonas</taxon>
    </lineage>
</organism>
<feature type="region of interest" description="Disordered" evidence="1">
    <location>
        <begin position="57"/>
        <end position="78"/>
    </location>
</feature>
<feature type="region of interest" description="Disordered" evidence="1">
    <location>
        <begin position="1"/>
        <end position="24"/>
    </location>
</feature>
<evidence type="ECO:0000313" key="2">
    <source>
        <dbReference type="EMBL" id="KAK3275724.1"/>
    </source>
</evidence>
<evidence type="ECO:0000313" key="3">
    <source>
        <dbReference type="Proteomes" id="UP001190700"/>
    </source>
</evidence>
<feature type="compositionally biased region" description="Acidic residues" evidence="1">
    <location>
        <begin position="143"/>
        <end position="153"/>
    </location>
</feature>
<feature type="region of interest" description="Disordered" evidence="1">
    <location>
        <begin position="117"/>
        <end position="153"/>
    </location>
</feature>
<evidence type="ECO:0000256" key="1">
    <source>
        <dbReference type="SAM" id="MobiDB-lite"/>
    </source>
</evidence>
<dbReference type="AlphaFoldDB" id="A0AAE0GCS1"/>
<feature type="compositionally biased region" description="Low complexity" evidence="1">
    <location>
        <begin position="8"/>
        <end position="24"/>
    </location>
</feature>
<name>A0AAE0GCS1_9CHLO</name>
<feature type="compositionally biased region" description="Basic residues" evidence="1">
    <location>
        <begin position="65"/>
        <end position="78"/>
    </location>
</feature>
<proteinExistence type="predicted"/>
<sequence length="181" mass="18971">MHPPLRPSTPCSAATSSSPSATGSRRLATAAISCGKVSATLASHAFASGGSLTLTSPPAASAPIHARHHLPPSRHQRARRQRRLAPRLTPAFSRLRLLLPLHAAAAVHFSEGSPSMQFAAADDSGPTAFTLRPPLDHDPPGPEPDDSAGLDDADWPALRTVPWIPPIQGAAEALIYTNKQD</sequence>
<comment type="caution">
    <text evidence="2">The sequence shown here is derived from an EMBL/GenBank/DDBJ whole genome shotgun (WGS) entry which is preliminary data.</text>
</comment>
<reference evidence="2 3" key="1">
    <citation type="journal article" date="2015" name="Genome Biol. Evol.">
        <title>Comparative Genomics of a Bacterivorous Green Alga Reveals Evolutionary Causalities and Consequences of Phago-Mixotrophic Mode of Nutrition.</title>
        <authorList>
            <person name="Burns J.A."/>
            <person name="Paasch A."/>
            <person name="Narechania A."/>
            <person name="Kim E."/>
        </authorList>
    </citation>
    <scope>NUCLEOTIDE SEQUENCE [LARGE SCALE GENOMIC DNA]</scope>
    <source>
        <strain evidence="2 3">PLY_AMNH</strain>
    </source>
</reference>
<dbReference type="Proteomes" id="UP001190700">
    <property type="component" value="Unassembled WGS sequence"/>
</dbReference>
<gene>
    <name evidence="2" type="ORF">CYMTET_16161</name>
</gene>
<keyword evidence="3" id="KW-1185">Reference proteome</keyword>
<protein>
    <submittedName>
        <fullName evidence="2">Uncharacterized protein</fullName>
    </submittedName>
</protein>